<keyword evidence="12 14" id="KW-0961">Cell wall biogenesis/degradation</keyword>
<comment type="similarity">
    <text evidence="14">Belongs to the MurCDEF family.</text>
</comment>
<accession>A0ABR6Z5B4</accession>
<dbReference type="EC" id="6.3.2.8" evidence="3 14"/>
<feature type="domain" description="Mur ligase N-terminal catalytic" evidence="15">
    <location>
        <begin position="7"/>
        <end position="104"/>
    </location>
</feature>
<dbReference type="InterPro" id="IPR050061">
    <property type="entry name" value="MurCDEF_pg_biosynth"/>
</dbReference>
<organism evidence="18 19">
    <name type="scientific">Undibacterium umbellatum</name>
    <dbReference type="NCBI Taxonomy" id="2762300"/>
    <lineage>
        <taxon>Bacteria</taxon>
        <taxon>Pseudomonadati</taxon>
        <taxon>Pseudomonadota</taxon>
        <taxon>Betaproteobacteria</taxon>
        <taxon>Burkholderiales</taxon>
        <taxon>Oxalobacteraceae</taxon>
        <taxon>Undibacterium</taxon>
    </lineage>
</organism>
<keyword evidence="7 14" id="KW-0547">Nucleotide-binding</keyword>
<dbReference type="PANTHER" id="PTHR43445:SF3">
    <property type="entry name" value="UDP-N-ACETYLMURAMATE--L-ALANINE LIGASE"/>
    <property type="match status" value="1"/>
</dbReference>
<evidence type="ECO:0000256" key="9">
    <source>
        <dbReference type="ARBA" id="ARBA00022960"/>
    </source>
</evidence>
<proteinExistence type="inferred from homology"/>
<evidence type="ECO:0000256" key="5">
    <source>
        <dbReference type="ARBA" id="ARBA00022598"/>
    </source>
</evidence>
<comment type="catalytic activity">
    <reaction evidence="13 14">
        <text>UDP-N-acetyl-alpha-D-muramate + L-alanine + ATP = UDP-N-acetyl-alpha-D-muramoyl-L-alanine + ADP + phosphate + H(+)</text>
        <dbReference type="Rhea" id="RHEA:23372"/>
        <dbReference type="ChEBI" id="CHEBI:15378"/>
        <dbReference type="ChEBI" id="CHEBI:30616"/>
        <dbReference type="ChEBI" id="CHEBI:43474"/>
        <dbReference type="ChEBI" id="CHEBI:57972"/>
        <dbReference type="ChEBI" id="CHEBI:70757"/>
        <dbReference type="ChEBI" id="CHEBI:83898"/>
        <dbReference type="ChEBI" id="CHEBI:456216"/>
        <dbReference type="EC" id="6.3.2.8"/>
    </reaction>
</comment>
<keyword evidence="11 14" id="KW-0131">Cell cycle</keyword>
<dbReference type="GO" id="GO:0008763">
    <property type="term" value="F:UDP-N-acetylmuramate-L-alanine ligase activity"/>
    <property type="evidence" value="ECO:0007669"/>
    <property type="project" value="UniProtKB-EC"/>
</dbReference>
<keyword evidence="10 14" id="KW-0573">Peptidoglycan synthesis</keyword>
<dbReference type="InterPro" id="IPR005758">
    <property type="entry name" value="UDP-N-AcMur_Ala_ligase_MurC"/>
</dbReference>
<evidence type="ECO:0000256" key="2">
    <source>
        <dbReference type="ARBA" id="ARBA00004752"/>
    </source>
</evidence>
<dbReference type="RefSeq" id="WP_186952066.1">
    <property type="nucleotide sequence ID" value="NZ_JACOFX010000002.1"/>
</dbReference>
<comment type="pathway">
    <text evidence="2 14">Cell wall biogenesis; peptidoglycan biosynthesis.</text>
</comment>
<dbReference type="InterPro" id="IPR000713">
    <property type="entry name" value="Mur_ligase_N"/>
</dbReference>
<dbReference type="HAMAP" id="MF_00046">
    <property type="entry name" value="MurC"/>
    <property type="match status" value="1"/>
</dbReference>
<evidence type="ECO:0000313" key="19">
    <source>
        <dbReference type="Proteomes" id="UP000646911"/>
    </source>
</evidence>
<comment type="subcellular location">
    <subcellularLocation>
        <location evidence="1 14">Cytoplasm</location>
    </subcellularLocation>
</comment>
<comment type="caution">
    <text evidence="18">The sequence shown here is derived from an EMBL/GenBank/DDBJ whole genome shotgun (WGS) entry which is preliminary data.</text>
</comment>
<evidence type="ECO:0000256" key="1">
    <source>
        <dbReference type="ARBA" id="ARBA00004496"/>
    </source>
</evidence>
<dbReference type="EMBL" id="JACOFX010000002">
    <property type="protein sequence ID" value="MBC3906833.1"/>
    <property type="molecule type" value="Genomic_DNA"/>
</dbReference>
<evidence type="ECO:0000256" key="6">
    <source>
        <dbReference type="ARBA" id="ARBA00022618"/>
    </source>
</evidence>
<evidence type="ECO:0000256" key="13">
    <source>
        <dbReference type="ARBA" id="ARBA00047833"/>
    </source>
</evidence>
<dbReference type="PANTHER" id="PTHR43445">
    <property type="entry name" value="UDP-N-ACETYLMURAMATE--L-ALANINE LIGASE-RELATED"/>
    <property type="match status" value="1"/>
</dbReference>
<keyword evidence="5 14" id="KW-0436">Ligase</keyword>
<dbReference type="Gene3D" id="3.40.1190.10">
    <property type="entry name" value="Mur-like, catalytic domain"/>
    <property type="match status" value="1"/>
</dbReference>
<dbReference type="Gene3D" id="3.40.50.720">
    <property type="entry name" value="NAD(P)-binding Rossmann-like Domain"/>
    <property type="match status" value="1"/>
</dbReference>
<keyword evidence="9 14" id="KW-0133">Cell shape</keyword>
<dbReference type="Pfam" id="PF02875">
    <property type="entry name" value="Mur_ligase_C"/>
    <property type="match status" value="1"/>
</dbReference>
<evidence type="ECO:0000256" key="3">
    <source>
        <dbReference type="ARBA" id="ARBA00012211"/>
    </source>
</evidence>
<keyword evidence="19" id="KW-1185">Reference proteome</keyword>
<protein>
    <recommendedName>
        <fullName evidence="3 14">UDP-N-acetylmuramate--L-alanine ligase</fullName>
        <ecNumber evidence="3 14">6.3.2.8</ecNumber>
    </recommendedName>
    <alternativeName>
        <fullName evidence="14">UDP-N-acetylmuramoyl-L-alanine synthetase</fullName>
    </alternativeName>
</protein>
<evidence type="ECO:0000256" key="11">
    <source>
        <dbReference type="ARBA" id="ARBA00023306"/>
    </source>
</evidence>
<dbReference type="NCBIfam" id="TIGR01082">
    <property type="entry name" value="murC"/>
    <property type="match status" value="1"/>
</dbReference>
<keyword evidence="4 14" id="KW-0963">Cytoplasm</keyword>
<evidence type="ECO:0000259" key="15">
    <source>
        <dbReference type="Pfam" id="PF01225"/>
    </source>
</evidence>
<name>A0ABR6Z5B4_9BURK</name>
<dbReference type="SUPFAM" id="SSF51984">
    <property type="entry name" value="MurCD N-terminal domain"/>
    <property type="match status" value="1"/>
</dbReference>
<dbReference type="SUPFAM" id="SSF53244">
    <property type="entry name" value="MurD-like peptide ligases, peptide-binding domain"/>
    <property type="match status" value="1"/>
</dbReference>
<dbReference type="Proteomes" id="UP000646911">
    <property type="component" value="Unassembled WGS sequence"/>
</dbReference>
<feature type="domain" description="Mur ligase C-terminal" evidence="16">
    <location>
        <begin position="313"/>
        <end position="448"/>
    </location>
</feature>
<dbReference type="Gene3D" id="3.90.190.20">
    <property type="entry name" value="Mur ligase, C-terminal domain"/>
    <property type="match status" value="1"/>
</dbReference>
<comment type="function">
    <text evidence="14">Cell wall formation.</text>
</comment>
<keyword evidence="8 14" id="KW-0067">ATP-binding</keyword>
<dbReference type="InterPro" id="IPR036615">
    <property type="entry name" value="Mur_ligase_C_dom_sf"/>
</dbReference>
<evidence type="ECO:0000256" key="4">
    <source>
        <dbReference type="ARBA" id="ARBA00022490"/>
    </source>
</evidence>
<evidence type="ECO:0000259" key="17">
    <source>
        <dbReference type="Pfam" id="PF08245"/>
    </source>
</evidence>
<gene>
    <name evidence="14" type="primary">murC</name>
    <name evidence="18" type="ORF">H8L47_04605</name>
</gene>
<dbReference type="Pfam" id="PF01225">
    <property type="entry name" value="Mur_ligase"/>
    <property type="match status" value="1"/>
</dbReference>
<dbReference type="InterPro" id="IPR036565">
    <property type="entry name" value="Mur-like_cat_sf"/>
</dbReference>
<evidence type="ECO:0000256" key="10">
    <source>
        <dbReference type="ARBA" id="ARBA00022984"/>
    </source>
</evidence>
<sequence>MKHKVKHIHFVGIGGSGMSGIAEVLLNLGYTISGSDLGSNAASKRLAQLGANVMLGHAAENIAGADAVVTSTAVKGDNPEVIAARAKHIPIVPRAMMLAELMRLKSGIAIAGTHGKTTTTSLVASVLAQGGLDPTFVIGGLLNSAGANAKLGSGDFIVAEADESDASFLNLLPVIEVITNIDADHMETYGHDFARLKQAFIEFTQRLPFYGVAVLCLDDANVREIMPFVSKPIVTYGFHADADVRAVDATAANGKMHFTVVQDGYENMQVSLNQPGMHNVQNACAAIAIAREVGVSDEATQKALSEFNGVGRRFTRYGEIALANGGTFALVDDYGHHPVEMAATLAAARGAYPGRRLVLAFQPHRYTRTRDLFEDFVRVISDADAVVLAEVYAAGEAPILAADGRSLSRALRVMGKVEPVFVEDILEMPDSIVRILKDGDVVIVMGAGSINAVPAKLAQSV</sequence>
<evidence type="ECO:0000256" key="14">
    <source>
        <dbReference type="HAMAP-Rule" id="MF_00046"/>
    </source>
</evidence>
<evidence type="ECO:0000256" key="12">
    <source>
        <dbReference type="ARBA" id="ARBA00023316"/>
    </source>
</evidence>
<dbReference type="SUPFAM" id="SSF53623">
    <property type="entry name" value="MurD-like peptide ligases, catalytic domain"/>
    <property type="match status" value="1"/>
</dbReference>
<evidence type="ECO:0000256" key="8">
    <source>
        <dbReference type="ARBA" id="ARBA00022840"/>
    </source>
</evidence>
<evidence type="ECO:0000259" key="16">
    <source>
        <dbReference type="Pfam" id="PF02875"/>
    </source>
</evidence>
<dbReference type="Pfam" id="PF08245">
    <property type="entry name" value="Mur_ligase_M"/>
    <property type="match status" value="1"/>
</dbReference>
<feature type="binding site" evidence="14">
    <location>
        <begin position="112"/>
        <end position="118"/>
    </location>
    <ligand>
        <name>ATP</name>
        <dbReference type="ChEBI" id="CHEBI:30616"/>
    </ligand>
</feature>
<dbReference type="InterPro" id="IPR004101">
    <property type="entry name" value="Mur_ligase_C"/>
</dbReference>
<feature type="domain" description="Mur ligase central" evidence="17">
    <location>
        <begin position="110"/>
        <end position="290"/>
    </location>
</feature>
<evidence type="ECO:0000256" key="7">
    <source>
        <dbReference type="ARBA" id="ARBA00022741"/>
    </source>
</evidence>
<evidence type="ECO:0000313" key="18">
    <source>
        <dbReference type="EMBL" id="MBC3906833.1"/>
    </source>
</evidence>
<keyword evidence="6 14" id="KW-0132">Cell division</keyword>
<reference evidence="18 19" key="1">
    <citation type="submission" date="2020-08" db="EMBL/GenBank/DDBJ databases">
        <title>Novel species isolated from subtropical streams in China.</title>
        <authorList>
            <person name="Lu H."/>
        </authorList>
    </citation>
    <scope>NUCLEOTIDE SEQUENCE [LARGE SCALE GENOMIC DNA]</scope>
    <source>
        <strain evidence="18 19">NL8W</strain>
    </source>
</reference>
<dbReference type="InterPro" id="IPR013221">
    <property type="entry name" value="Mur_ligase_cen"/>
</dbReference>